<dbReference type="AlphaFoldDB" id="A0AAV3XU30"/>
<dbReference type="Proteomes" id="UP000735302">
    <property type="component" value="Unassembled WGS sequence"/>
</dbReference>
<protein>
    <recommendedName>
        <fullName evidence="4">Protein kinase domain-containing protein</fullName>
    </recommendedName>
</protein>
<feature type="compositionally biased region" description="Basic and acidic residues" evidence="1">
    <location>
        <begin position="244"/>
        <end position="260"/>
    </location>
</feature>
<name>A0AAV3XU30_9GAST</name>
<reference evidence="2 3" key="1">
    <citation type="journal article" date="2021" name="Elife">
        <title>Chloroplast acquisition without the gene transfer in kleptoplastic sea slugs, Plakobranchus ocellatus.</title>
        <authorList>
            <person name="Maeda T."/>
            <person name="Takahashi S."/>
            <person name="Yoshida T."/>
            <person name="Shimamura S."/>
            <person name="Takaki Y."/>
            <person name="Nagai Y."/>
            <person name="Toyoda A."/>
            <person name="Suzuki Y."/>
            <person name="Arimoto A."/>
            <person name="Ishii H."/>
            <person name="Satoh N."/>
            <person name="Nishiyama T."/>
            <person name="Hasebe M."/>
            <person name="Maruyama T."/>
            <person name="Minagawa J."/>
            <person name="Obokata J."/>
            <person name="Shigenobu S."/>
        </authorList>
    </citation>
    <scope>NUCLEOTIDE SEQUENCE [LARGE SCALE GENOMIC DNA]</scope>
</reference>
<evidence type="ECO:0008006" key="4">
    <source>
        <dbReference type="Google" id="ProtNLM"/>
    </source>
</evidence>
<proteinExistence type="predicted"/>
<dbReference type="EMBL" id="BLXT01000089">
    <property type="protein sequence ID" value="GFN74359.1"/>
    <property type="molecule type" value="Genomic_DNA"/>
</dbReference>
<dbReference type="InterPro" id="IPR011009">
    <property type="entry name" value="Kinase-like_dom_sf"/>
</dbReference>
<feature type="region of interest" description="Disordered" evidence="1">
    <location>
        <begin position="236"/>
        <end position="260"/>
    </location>
</feature>
<organism evidence="2 3">
    <name type="scientific">Plakobranchus ocellatus</name>
    <dbReference type="NCBI Taxonomy" id="259542"/>
    <lineage>
        <taxon>Eukaryota</taxon>
        <taxon>Metazoa</taxon>
        <taxon>Spiralia</taxon>
        <taxon>Lophotrochozoa</taxon>
        <taxon>Mollusca</taxon>
        <taxon>Gastropoda</taxon>
        <taxon>Heterobranchia</taxon>
        <taxon>Euthyneura</taxon>
        <taxon>Panpulmonata</taxon>
        <taxon>Sacoglossa</taxon>
        <taxon>Placobranchoidea</taxon>
        <taxon>Plakobranchidae</taxon>
        <taxon>Plakobranchus</taxon>
    </lineage>
</organism>
<evidence type="ECO:0000313" key="2">
    <source>
        <dbReference type="EMBL" id="GFN74359.1"/>
    </source>
</evidence>
<evidence type="ECO:0000256" key="1">
    <source>
        <dbReference type="SAM" id="MobiDB-lite"/>
    </source>
</evidence>
<dbReference type="Gene3D" id="1.10.510.10">
    <property type="entry name" value="Transferase(Phosphotransferase) domain 1"/>
    <property type="match status" value="1"/>
</dbReference>
<gene>
    <name evidence="2" type="ORF">PoB_000086500</name>
</gene>
<sequence length="260" mass="29236">MPPIVVRDICKLRVSDLYINPFNVQTRDIQEGTYRAKVVFSGQDLILQIANDSRDSDALKTEPDYITSFQDQGYTCTLWEQTLTLWDLLQTHKRLGQPLANSFVWKVARAAASHIEAHSPKYDCVLSPSLIKISSTGAVYTSDKLLSESDTPENSSTSWPPPPEIKTLMYRLSPEKAAIWAFGCLMLDMVAVIPNVQTPREQGRRKPSIPQPQPSTFQAKLKVLRGLPDDALKDTIERSLNNDPSKRPSTRDILRAAKQQ</sequence>
<comment type="caution">
    <text evidence="2">The sequence shown here is derived from an EMBL/GenBank/DDBJ whole genome shotgun (WGS) entry which is preliminary data.</text>
</comment>
<accession>A0AAV3XU30</accession>
<evidence type="ECO:0000313" key="3">
    <source>
        <dbReference type="Proteomes" id="UP000735302"/>
    </source>
</evidence>
<keyword evidence="3" id="KW-1185">Reference proteome</keyword>
<dbReference type="SUPFAM" id="SSF56112">
    <property type="entry name" value="Protein kinase-like (PK-like)"/>
    <property type="match status" value="1"/>
</dbReference>